<dbReference type="Gene3D" id="3.55.50.30">
    <property type="match status" value="1"/>
</dbReference>
<keyword evidence="5" id="KW-1185">Reference proteome</keyword>
<gene>
    <name evidence="4" type="ORF">L3049_00180</name>
</gene>
<evidence type="ECO:0000313" key="5">
    <source>
        <dbReference type="Proteomes" id="UP001528920"/>
    </source>
</evidence>
<keyword evidence="1" id="KW-1133">Transmembrane helix</keyword>
<feature type="domain" description="FecR protein" evidence="2">
    <location>
        <begin position="139"/>
        <end position="224"/>
    </location>
</feature>
<dbReference type="InterPro" id="IPR032508">
    <property type="entry name" value="FecR_C"/>
</dbReference>
<dbReference type="RefSeq" id="WP_275107744.1">
    <property type="nucleotide sequence ID" value="NZ_JAKJSC010000001.1"/>
</dbReference>
<evidence type="ECO:0000259" key="3">
    <source>
        <dbReference type="Pfam" id="PF16344"/>
    </source>
</evidence>
<reference evidence="4 5" key="1">
    <citation type="submission" date="2022-01" db="EMBL/GenBank/DDBJ databases">
        <title>Labilibaculum sp. nov, a marine bacterium isolated from Antarctica.</title>
        <authorList>
            <person name="Dai W."/>
        </authorList>
    </citation>
    <scope>NUCLEOTIDE SEQUENCE [LARGE SCALE GENOMIC DNA]</scope>
    <source>
        <strain evidence="4 5">DW002</strain>
    </source>
</reference>
<dbReference type="InterPro" id="IPR012373">
    <property type="entry name" value="Ferrdict_sens_TM"/>
</dbReference>
<accession>A0ABT5VM94</accession>
<keyword evidence="1" id="KW-0472">Membrane</keyword>
<feature type="transmembrane region" description="Helical" evidence="1">
    <location>
        <begin position="100"/>
        <end position="121"/>
    </location>
</feature>
<keyword evidence="1" id="KW-0812">Transmembrane</keyword>
<evidence type="ECO:0000313" key="4">
    <source>
        <dbReference type="EMBL" id="MDE5416402.1"/>
    </source>
</evidence>
<feature type="domain" description="Protein FecR C-terminal" evidence="3">
    <location>
        <begin position="268"/>
        <end position="335"/>
    </location>
</feature>
<dbReference type="EMBL" id="JAKJSC010000001">
    <property type="protein sequence ID" value="MDE5416402.1"/>
    <property type="molecule type" value="Genomic_DNA"/>
</dbReference>
<organism evidence="4 5">
    <name type="scientific">Paralabilibaculum antarcticum</name>
    <dbReference type="NCBI Taxonomy" id="2912572"/>
    <lineage>
        <taxon>Bacteria</taxon>
        <taxon>Pseudomonadati</taxon>
        <taxon>Bacteroidota</taxon>
        <taxon>Bacteroidia</taxon>
        <taxon>Marinilabiliales</taxon>
        <taxon>Marinifilaceae</taxon>
        <taxon>Paralabilibaculum</taxon>
    </lineage>
</organism>
<comment type="caution">
    <text evidence="4">The sequence shown here is derived from an EMBL/GenBank/DDBJ whole genome shotgun (WGS) entry which is preliminary data.</text>
</comment>
<dbReference type="InterPro" id="IPR006860">
    <property type="entry name" value="FecR"/>
</dbReference>
<name>A0ABT5VM94_9BACT</name>
<proteinExistence type="predicted"/>
<protein>
    <submittedName>
        <fullName evidence="4">FecR domain-containing protein</fullName>
    </submittedName>
</protein>
<dbReference type="Gene3D" id="2.60.120.1440">
    <property type="match status" value="1"/>
</dbReference>
<dbReference type="Pfam" id="PF04773">
    <property type="entry name" value="FecR"/>
    <property type="match status" value="1"/>
</dbReference>
<dbReference type="PANTHER" id="PTHR30273">
    <property type="entry name" value="PERIPLASMIC SIGNAL SENSOR AND SIGMA FACTOR ACTIVATOR FECR-RELATED"/>
    <property type="match status" value="1"/>
</dbReference>
<evidence type="ECO:0000256" key="1">
    <source>
        <dbReference type="SAM" id="Phobius"/>
    </source>
</evidence>
<dbReference type="PIRSF" id="PIRSF018266">
    <property type="entry name" value="FecR"/>
    <property type="match status" value="1"/>
</dbReference>
<dbReference type="Proteomes" id="UP001528920">
    <property type="component" value="Unassembled WGS sequence"/>
</dbReference>
<sequence>MKEKTSHTIEWEIISKYLSGEMSAEEKLNFEKLMDSNPEYAEIVAASNKDLELIQDVKEIQQKFKVDSAWTNVRSKLSESKLDNSKNTISIFSAQNARRIVQLAAMVVITIGLGLASYHIYTDKIAPYQSISSELNESGKTITLADGSSITLNGKSSLTYPRIFGSNERRVKLTGEAFFDIAKNPNKPFIISVENAEIKVLGTSFNVNATTNHVEVLVETGKVKFSLVKDPNKAILLEKGDFGVLSENLLNKTSQNDENYLSWKTQLMVFKAMSLHNVAKVINRTYQVNIQFSDTAIQKLPITTTFNQTPLDEVLESLCRPHNLSYEKSGVRIIIKKELK</sequence>
<dbReference type="Pfam" id="PF16344">
    <property type="entry name" value="FecR_C"/>
    <property type="match status" value="1"/>
</dbReference>
<evidence type="ECO:0000259" key="2">
    <source>
        <dbReference type="Pfam" id="PF04773"/>
    </source>
</evidence>
<dbReference type="PANTHER" id="PTHR30273:SF2">
    <property type="entry name" value="PROTEIN FECR"/>
    <property type="match status" value="1"/>
</dbReference>